<reference evidence="1 2" key="1">
    <citation type="journal article" date="2021" name="Commun. Biol.">
        <title>The genome of Shorea leprosula (Dipterocarpaceae) highlights the ecological relevance of drought in aseasonal tropical rainforests.</title>
        <authorList>
            <person name="Ng K.K.S."/>
            <person name="Kobayashi M.J."/>
            <person name="Fawcett J.A."/>
            <person name="Hatakeyama M."/>
            <person name="Paape T."/>
            <person name="Ng C.H."/>
            <person name="Ang C.C."/>
            <person name="Tnah L.H."/>
            <person name="Lee C.T."/>
            <person name="Nishiyama T."/>
            <person name="Sese J."/>
            <person name="O'Brien M.J."/>
            <person name="Copetti D."/>
            <person name="Mohd Noor M.I."/>
            <person name="Ong R.C."/>
            <person name="Putra M."/>
            <person name="Sireger I.Z."/>
            <person name="Indrioko S."/>
            <person name="Kosugi Y."/>
            <person name="Izuno A."/>
            <person name="Isagi Y."/>
            <person name="Lee S.L."/>
            <person name="Shimizu K.K."/>
        </authorList>
    </citation>
    <scope>NUCLEOTIDE SEQUENCE [LARGE SCALE GENOMIC DNA]</scope>
    <source>
        <strain evidence="1">214</strain>
    </source>
</reference>
<dbReference type="Proteomes" id="UP001054252">
    <property type="component" value="Unassembled WGS sequence"/>
</dbReference>
<sequence length="39" mass="4512">MLSGYFHNCSKIIGLLRTSRKIIGRINRIISLFQISCCR</sequence>
<evidence type="ECO:0000313" key="2">
    <source>
        <dbReference type="Proteomes" id="UP001054252"/>
    </source>
</evidence>
<protein>
    <submittedName>
        <fullName evidence="1">Uncharacterized protein</fullName>
    </submittedName>
</protein>
<proteinExistence type="predicted"/>
<accession>A0AAV5K264</accession>
<name>A0AAV5K264_9ROSI</name>
<dbReference type="AlphaFoldDB" id="A0AAV5K264"/>
<organism evidence="1 2">
    <name type="scientific">Rubroshorea leprosula</name>
    <dbReference type="NCBI Taxonomy" id="152421"/>
    <lineage>
        <taxon>Eukaryota</taxon>
        <taxon>Viridiplantae</taxon>
        <taxon>Streptophyta</taxon>
        <taxon>Embryophyta</taxon>
        <taxon>Tracheophyta</taxon>
        <taxon>Spermatophyta</taxon>
        <taxon>Magnoliopsida</taxon>
        <taxon>eudicotyledons</taxon>
        <taxon>Gunneridae</taxon>
        <taxon>Pentapetalae</taxon>
        <taxon>rosids</taxon>
        <taxon>malvids</taxon>
        <taxon>Malvales</taxon>
        <taxon>Dipterocarpaceae</taxon>
        <taxon>Rubroshorea</taxon>
    </lineage>
</organism>
<keyword evidence="2" id="KW-1185">Reference proteome</keyword>
<comment type="caution">
    <text evidence="1">The sequence shown here is derived from an EMBL/GenBank/DDBJ whole genome shotgun (WGS) entry which is preliminary data.</text>
</comment>
<evidence type="ECO:0000313" key="1">
    <source>
        <dbReference type="EMBL" id="GKV17216.1"/>
    </source>
</evidence>
<dbReference type="EMBL" id="BPVZ01000047">
    <property type="protein sequence ID" value="GKV17216.1"/>
    <property type="molecule type" value="Genomic_DNA"/>
</dbReference>
<gene>
    <name evidence="1" type="ORF">SLEP1_g27750</name>
</gene>